<feature type="repeat" description="Cell wall-binding" evidence="5">
    <location>
        <begin position="1750"/>
        <end position="1769"/>
    </location>
</feature>
<dbReference type="Pfam" id="PF00703">
    <property type="entry name" value="Glyco_hydro_2"/>
    <property type="match status" value="1"/>
</dbReference>
<dbReference type="InterPro" id="IPR006102">
    <property type="entry name" value="Ig-like_GH2"/>
</dbReference>
<dbReference type="Pfam" id="PF19127">
    <property type="entry name" value="Choline_bind_3"/>
    <property type="match status" value="3"/>
</dbReference>
<dbReference type="eggNOG" id="COG3250">
    <property type="taxonomic scope" value="Bacteria"/>
</dbReference>
<dbReference type="PANTHER" id="PTHR42732">
    <property type="entry name" value="BETA-GALACTOSIDASE"/>
    <property type="match status" value="1"/>
</dbReference>
<dbReference type="Gene3D" id="2.10.270.10">
    <property type="entry name" value="Cholin Binding"/>
    <property type="match status" value="1"/>
</dbReference>
<dbReference type="InterPro" id="IPR013783">
    <property type="entry name" value="Ig-like_fold"/>
</dbReference>
<comment type="similarity">
    <text evidence="1">Belongs to the glycosyl hydrolase 2 family.</text>
</comment>
<evidence type="ECO:0000256" key="4">
    <source>
        <dbReference type="ARBA" id="ARBA00023295"/>
    </source>
</evidence>
<dbReference type="Gene3D" id="2.60.40.10">
    <property type="entry name" value="Immunoglobulins"/>
    <property type="match status" value="3"/>
</dbReference>
<protein>
    <submittedName>
        <fullName evidence="7">Glycosyl hydrolase family 2, sugar binding domain protein</fullName>
    </submittedName>
</protein>
<evidence type="ECO:0000313" key="7">
    <source>
        <dbReference type="EMBL" id="EEX21009.1"/>
    </source>
</evidence>
<proteinExistence type="inferred from homology"/>
<dbReference type="InterPro" id="IPR018337">
    <property type="entry name" value="Cell_wall/Cho-bd_repeat"/>
</dbReference>
<dbReference type="InterPro" id="IPR006104">
    <property type="entry name" value="Glyco_hydro_2_N"/>
</dbReference>
<dbReference type="Pfam" id="PF18998">
    <property type="entry name" value="Flg_new_2"/>
    <property type="match status" value="1"/>
</dbReference>
<dbReference type="InterPro" id="IPR008979">
    <property type="entry name" value="Galactose-bd-like_sf"/>
</dbReference>
<dbReference type="SUPFAM" id="SSF49373">
    <property type="entry name" value="Invasin/intimin cell-adhesion fragments"/>
    <property type="match status" value="1"/>
</dbReference>
<dbReference type="PROSITE" id="PS50022">
    <property type="entry name" value="FA58C_3"/>
    <property type="match status" value="1"/>
</dbReference>
<dbReference type="InterPro" id="IPR008964">
    <property type="entry name" value="Invasin/intimin_cell_adhesion"/>
</dbReference>
<comment type="caution">
    <text evidence="7">The sequence shown here is derived from an EMBL/GenBank/DDBJ whole genome shotgun (WGS) entry which is preliminary data.</text>
</comment>
<dbReference type="Pfam" id="PF00754">
    <property type="entry name" value="F5_F8_type_C"/>
    <property type="match status" value="2"/>
</dbReference>
<accession>C9LAL1</accession>
<dbReference type="Gene3D" id="2.60.120.260">
    <property type="entry name" value="Galactose-binding domain-like"/>
    <property type="match status" value="3"/>
</dbReference>
<keyword evidence="2" id="KW-0677">Repeat</keyword>
<evidence type="ECO:0000313" key="8">
    <source>
        <dbReference type="Proteomes" id="UP000003755"/>
    </source>
</evidence>
<feature type="repeat" description="Cell wall-binding" evidence="5">
    <location>
        <begin position="1630"/>
        <end position="1649"/>
    </location>
</feature>
<dbReference type="EMBL" id="ABYU02000030">
    <property type="protein sequence ID" value="EEX21009.1"/>
    <property type="molecule type" value="Genomic_DNA"/>
</dbReference>
<dbReference type="HOGENOM" id="CLU_001607_1_0_9"/>
<name>C9LAL1_BLAHA</name>
<feature type="repeat" description="Cell wall-binding" evidence="5">
    <location>
        <begin position="1650"/>
        <end position="1669"/>
    </location>
</feature>
<dbReference type="GO" id="GO:0004553">
    <property type="term" value="F:hydrolase activity, hydrolyzing O-glycosyl compounds"/>
    <property type="evidence" value="ECO:0007669"/>
    <property type="project" value="InterPro"/>
</dbReference>
<evidence type="ECO:0000256" key="3">
    <source>
        <dbReference type="ARBA" id="ARBA00022801"/>
    </source>
</evidence>
<evidence type="ECO:0000256" key="1">
    <source>
        <dbReference type="ARBA" id="ARBA00007401"/>
    </source>
</evidence>
<reference evidence="7" key="1">
    <citation type="submission" date="2009-09" db="EMBL/GenBank/DDBJ databases">
        <authorList>
            <person name="Weinstock G."/>
            <person name="Sodergren E."/>
            <person name="Clifton S."/>
            <person name="Fulton L."/>
            <person name="Fulton B."/>
            <person name="Courtney L."/>
            <person name="Fronick C."/>
            <person name="Harrison M."/>
            <person name="Strong C."/>
            <person name="Farmer C."/>
            <person name="Delahaunty K."/>
            <person name="Markovic C."/>
            <person name="Hall O."/>
            <person name="Minx P."/>
            <person name="Tomlinson C."/>
            <person name="Mitreva M."/>
            <person name="Nelson J."/>
            <person name="Hou S."/>
            <person name="Wollam A."/>
            <person name="Pepin K.H."/>
            <person name="Johnson M."/>
            <person name="Bhonagiri V."/>
            <person name="Nash W.E."/>
            <person name="Warren W."/>
            <person name="Chinwalla A."/>
            <person name="Mardis E.R."/>
            <person name="Wilson R.K."/>
        </authorList>
    </citation>
    <scope>NUCLEOTIDE SEQUENCE [LARGE SCALE GENOMIC DNA]</scope>
    <source>
        <strain evidence="7">DSM 20583</strain>
    </source>
</reference>
<feature type="repeat" description="Cell wall-binding" evidence="5">
    <location>
        <begin position="1610"/>
        <end position="1629"/>
    </location>
</feature>
<dbReference type="PROSITE" id="PS51170">
    <property type="entry name" value="CW"/>
    <property type="match status" value="9"/>
</dbReference>
<evidence type="ECO:0000256" key="2">
    <source>
        <dbReference type="ARBA" id="ARBA00022737"/>
    </source>
</evidence>
<feature type="repeat" description="Cell wall-binding" evidence="5">
    <location>
        <begin position="1730"/>
        <end position="1749"/>
    </location>
</feature>
<dbReference type="PRINTS" id="PR00132">
    <property type="entry name" value="GLHYDRLASE2"/>
</dbReference>
<dbReference type="SUPFAM" id="SSF49785">
    <property type="entry name" value="Galactose-binding domain-like"/>
    <property type="match status" value="3"/>
</dbReference>
<dbReference type="eggNOG" id="COG5263">
    <property type="taxonomic scope" value="Bacteria"/>
</dbReference>
<dbReference type="GO" id="GO:0005975">
    <property type="term" value="P:carbohydrate metabolic process"/>
    <property type="evidence" value="ECO:0007669"/>
    <property type="project" value="InterPro"/>
</dbReference>
<dbReference type="InterPro" id="IPR040605">
    <property type="entry name" value="Glyco_hydro2_dom5"/>
</dbReference>
<keyword evidence="3 7" id="KW-0378">Hydrolase</keyword>
<feature type="repeat" description="Cell wall-binding" evidence="5">
    <location>
        <begin position="1710"/>
        <end position="1729"/>
    </location>
</feature>
<dbReference type="InterPro" id="IPR036156">
    <property type="entry name" value="Beta-gal/glucu_dom_sf"/>
</dbReference>
<dbReference type="InterPro" id="IPR000421">
    <property type="entry name" value="FA58C"/>
</dbReference>
<dbReference type="KEGG" id="bhan:CGC63_13210"/>
<dbReference type="Pfam" id="PF18565">
    <property type="entry name" value="Glyco_hydro2_C5"/>
    <property type="match status" value="1"/>
</dbReference>
<feature type="repeat" description="Cell wall-binding" evidence="5">
    <location>
        <begin position="1770"/>
        <end position="1789"/>
    </location>
</feature>
<feature type="repeat" description="Cell wall-binding" evidence="5">
    <location>
        <begin position="1670"/>
        <end position="1689"/>
    </location>
</feature>
<dbReference type="Gene3D" id="3.20.20.80">
    <property type="entry name" value="Glycosidases"/>
    <property type="match status" value="1"/>
</dbReference>
<dbReference type="STRING" id="537007.BLAHAN_06461"/>
<dbReference type="InterPro" id="IPR051913">
    <property type="entry name" value="GH2_Domain-Containing"/>
</dbReference>
<dbReference type="Pfam" id="PF02836">
    <property type="entry name" value="Glyco_hydro_2_C"/>
    <property type="match status" value="1"/>
</dbReference>
<dbReference type="InterPro" id="IPR011081">
    <property type="entry name" value="Big_4"/>
</dbReference>
<feature type="repeat" description="Cell wall-binding" evidence="5">
    <location>
        <begin position="1690"/>
        <end position="1709"/>
    </location>
</feature>
<evidence type="ECO:0000256" key="5">
    <source>
        <dbReference type="PROSITE-ProRule" id="PRU00591"/>
    </source>
</evidence>
<dbReference type="InterPro" id="IPR006103">
    <property type="entry name" value="Glyco_hydro_2_cat"/>
</dbReference>
<organism evidence="7 8">
    <name type="scientific">Blautia hansenii DSM 20583</name>
    <dbReference type="NCBI Taxonomy" id="537007"/>
    <lineage>
        <taxon>Bacteria</taxon>
        <taxon>Bacillati</taxon>
        <taxon>Bacillota</taxon>
        <taxon>Clostridia</taxon>
        <taxon>Lachnospirales</taxon>
        <taxon>Lachnospiraceae</taxon>
        <taxon>Blautia</taxon>
    </lineage>
</organism>
<dbReference type="SUPFAM" id="SSF49303">
    <property type="entry name" value="beta-Galactosidase/glucuronidase domain"/>
    <property type="match status" value="1"/>
</dbReference>
<dbReference type="InterPro" id="IPR044060">
    <property type="entry name" value="Bacterial_rp_domain"/>
</dbReference>
<feature type="domain" description="F5/8 type C" evidence="6">
    <location>
        <begin position="1340"/>
        <end position="1478"/>
    </location>
</feature>
<dbReference type="InterPro" id="IPR017853">
    <property type="entry name" value="GH"/>
</dbReference>
<dbReference type="SUPFAM" id="SSF51445">
    <property type="entry name" value="(Trans)glycosidases"/>
    <property type="match status" value="1"/>
</dbReference>
<keyword evidence="8" id="KW-1185">Reference proteome</keyword>
<dbReference type="Proteomes" id="UP000003755">
    <property type="component" value="Unassembled WGS sequence"/>
</dbReference>
<gene>
    <name evidence="7" type="ORF">BLAHAN_06461</name>
</gene>
<keyword evidence="4" id="KW-0326">Glycosidase</keyword>
<dbReference type="Pfam" id="PF07532">
    <property type="entry name" value="Big_4"/>
    <property type="match status" value="2"/>
</dbReference>
<dbReference type="Pfam" id="PF16355">
    <property type="entry name" value="DUF4982"/>
    <property type="match status" value="1"/>
</dbReference>
<dbReference type="PANTHER" id="PTHR42732:SF1">
    <property type="entry name" value="BETA-MANNOSIDASE"/>
    <property type="match status" value="1"/>
</dbReference>
<dbReference type="Pfam" id="PF02837">
    <property type="entry name" value="Glyco_hydro_2_N"/>
    <property type="match status" value="1"/>
</dbReference>
<dbReference type="Gene3D" id="2.10.270.20">
    <property type="match status" value="2"/>
</dbReference>
<dbReference type="SUPFAM" id="SSF69360">
    <property type="entry name" value="Cell wall binding repeat"/>
    <property type="match status" value="1"/>
</dbReference>
<dbReference type="Pfam" id="PF01473">
    <property type="entry name" value="Choline_bind_1"/>
    <property type="match status" value="3"/>
</dbReference>
<evidence type="ECO:0000259" key="6">
    <source>
        <dbReference type="PROSITE" id="PS50022"/>
    </source>
</evidence>
<dbReference type="InterPro" id="IPR032311">
    <property type="entry name" value="DUF4982"/>
</dbReference>
<sequence length="1807" mass="201011">MYFFGRSAIMMLTVKTRKEIFMRKQRLARIGAATLAAVLTVQGMGFSSTVYAKEEPVRVKADSQTQMSSEPEQVAVKDYGSNSARTQNFDSDWKFNLGDVSNAQTPTFDDSKWRTLSLPHDYSIEQEYSQSLEAESGYLPGGVGWYRKNFTLGEEAKGKRIRIDFDGVYMNATVYVNGKEVGTHPYGYTPFSFDITDYISYDKENTIAVKVDHQTPSSRWYSGSGIYRSVNLTTTNDVHVDLNGIKVESNNLEKEAGKTVNTDVKTTVVNGSKEAKNITITHTVFKKGEKPDKAIGTFTTEAQEIGAGKKTEISATVPVKNPELWSVENPALYTIRTEVKAGDKLLDSYDTEYGFHYLNFDTETGFQLNGKNVKLKGVCMHHDQGALGAVANRRAIERQVEILQEMGCNSIRVTHNPASKDLIEVCNEKGILVIEEVFDGWHRAKNGNSNDYSVWFEKAIEEDNAILGKEADMTWAEYDLKAIMKRDQNAPSIIEWSLGNEIQEGAGGSGYAERADKLIKWAKEADATKTLTIGSNAVKRGDWEQVSIGDKLTKAGGTSGTNYSDGASYDKIHKEHPDWKLYGSETASSVNSRGIYSVTGNQEATSDQQLTAYDNSRVNWGALASQAWYDVIQRDFVAGEYVWTGFDYIGEPTPWNGTDPGAKGTWPSPKNSYFGIIDTAGFPKDSYYFYQSQWNEEVNTLHVLPAWNEDVVKKNSDGTVPVVVYSDAKEVELFFTPANGGEKKSLGKKTFKTETTKAGYSYQVLENGKKKHKDLYMEWQVPYEAGTLEAVAKDAKGNVIKDTEGRSVVKTTGEEAKLSAKTDRNSIQADGKDLSYITVDVTDKDGNIVPDAANRVTFDVQGAGKLVGVDNGSSPDHDSYKADNRKAFSGKVLAIVQSTEKAGEITVTAKADGLESSTVKITTTPVKEEPSERYVESYKYSKSYYVKTGTKPQLPKKIEAQYSDRTKEDVAVKWDEISDEQISKTGSFTVEGTVGKRDITVNINMIDDVAALLNYSGATQKGVKPQLPDVRPAVLPDGTVLAASFPVQWDEKDADTFQKPDEIVTVNGSADIFGKTIPVTASIRVQKEDIKIGSSVTNVAKLSQNIQGSDTLEAIKDGKTEMSLNNDGGPNESAWSNWDASQKGTKEAELTFTFDTQQRIGEIVIHFAKDNNSIRFPDAGTTEIFVSETGKDGTWEKVEVKEHIGEEKDRVKAYRYEIAPVTATYVKVKVVNANATDTGNRKPCTAITEVELKKAEGSFKVNETAELEEVKVGERVLPNAAYALDSYSVPETDAAVTAKTKDNASLTILPKHENVVRMILESEDHKATKNFAVRMGEEETVLPDDDSRDYPVEKITATAGSEYKPGTANEGPVKYVLDGKAETHWHTNWSVSGEGSKPEHRTVTLQLGNDEEEAPMIDALRYMPRSNGANGRVTEYEIQYSLDGDKWQTAATGEIDKKQTGWMILGFEEPVQAKYVRFIGTHTTSDQGNDKHMAVSELRARVATEAPAPSEKYTITANVNDKTMGAVTLDSETGEYEKGTKATLTAVPKEGFAFVNWTIDGQEVSKENPYIHTVETDATITANFERIEVENEGWVQTENGWEYYENGQKVVGWKEVSGKWYYFEENGLMQTGWVFVNNHWYYMDQWGAMCIGWVAVDGHWYYMDQWGAMCTGWVSVNGHWYHMDQWGAMQTGWALVDSNWYYLNTDGSMAIGWVAVNGHWYYMDQWGAMQTGWALVDSNWYYLNTDGSMAIGWVAVNGHWYYMDQWGAMQTGWVLVGSDWYYLNTDGSMASSQWIDGYYVDASGKMK</sequence>
<dbReference type="InterPro" id="IPR006101">
    <property type="entry name" value="Glyco_hydro_2"/>
</dbReference>